<evidence type="ECO:0000313" key="2">
    <source>
        <dbReference type="EMBL" id="HED09572.1"/>
    </source>
</evidence>
<name>A0A7V1PUF6_CALAY</name>
<comment type="caution">
    <text evidence="2">The sequence shown here is derived from an EMBL/GenBank/DDBJ whole genome shotgun (WGS) entry which is preliminary data.</text>
</comment>
<accession>A0A7V1PUF6</accession>
<protein>
    <recommendedName>
        <fullName evidence="3">Copper chaperone NosL</fullName>
    </recommendedName>
</protein>
<keyword evidence="1" id="KW-0812">Transmembrane</keyword>
<sequence length="194" mass="21663">MKKSKVLMITGSLLLLTLFVLPLWNITLEAPQYPDPLGLDIHIDKLADGNNPNDVKNIDLLNHYIGMERLPEDMLEFQIFPIVVLVMAILGVLAGLTGKPKVYLTWVVIMAVLGIAGIYDFYSWLYHYGHNLNPHAILKFVDKNGNPMAYDPPVFGTKQLLNFTVHSYPASGAYAMMVGILMAIWAFVTGKKES</sequence>
<proteinExistence type="predicted"/>
<evidence type="ECO:0000256" key="1">
    <source>
        <dbReference type="SAM" id="Phobius"/>
    </source>
</evidence>
<reference evidence="2" key="1">
    <citation type="journal article" date="2020" name="mSystems">
        <title>Genome- and Community-Level Interaction Insights into Carbon Utilization and Element Cycling Functions of Hydrothermarchaeota in Hydrothermal Sediment.</title>
        <authorList>
            <person name="Zhou Z."/>
            <person name="Liu Y."/>
            <person name="Xu W."/>
            <person name="Pan J."/>
            <person name="Luo Z.H."/>
            <person name="Li M."/>
        </authorList>
    </citation>
    <scope>NUCLEOTIDE SEQUENCE [LARGE SCALE GENOMIC DNA]</scope>
    <source>
        <strain evidence="2">HyVt-456</strain>
    </source>
</reference>
<keyword evidence="1" id="KW-1133">Transmembrane helix</keyword>
<dbReference type="Proteomes" id="UP000886005">
    <property type="component" value="Unassembled WGS sequence"/>
</dbReference>
<feature type="transmembrane region" description="Helical" evidence="1">
    <location>
        <begin position="77"/>
        <end position="96"/>
    </location>
</feature>
<keyword evidence="1" id="KW-0472">Membrane</keyword>
<feature type="transmembrane region" description="Helical" evidence="1">
    <location>
        <begin position="168"/>
        <end position="188"/>
    </location>
</feature>
<dbReference type="EMBL" id="DRLD01000071">
    <property type="protein sequence ID" value="HED09572.1"/>
    <property type="molecule type" value="Genomic_DNA"/>
</dbReference>
<dbReference type="AlphaFoldDB" id="A0A7V1PUF6"/>
<feature type="transmembrane region" description="Helical" evidence="1">
    <location>
        <begin position="103"/>
        <end position="122"/>
    </location>
</feature>
<gene>
    <name evidence="2" type="ORF">ENJ10_02700</name>
</gene>
<organism evidence="2">
    <name type="scientific">Caldithrix abyssi</name>
    <dbReference type="NCBI Taxonomy" id="187145"/>
    <lineage>
        <taxon>Bacteria</taxon>
        <taxon>Pseudomonadati</taxon>
        <taxon>Calditrichota</taxon>
        <taxon>Calditrichia</taxon>
        <taxon>Calditrichales</taxon>
        <taxon>Calditrichaceae</taxon>
        <taxon>Caldithrix</taxon>
    </lineage>
</organism>
<evidence type="ECO:0008006" key="3">
    <source>
        <dbReference type="Google" id="ProtNLM"/>
    </source>
</evidence>